<dbReference type="InterPro" id="IPR011009">
    <property type="entry name" value="Kinase-like_dom_sf"/>
</dbReference>
<keyword evidence="3" id="KW-0732">Signal</keyword>
<evidence type="ECO:0000313" key="5">
    <source>
        <dbReference type="Proteomes" id="UP001515480"/>
    </source>
</evidence>
<accession>A0AB34K5X9</accession>
<dbReference type="Pfam" id="PF03881">
    <property type="entry name" value="Fructosamin_kin"/>
    <property type="match status" value="1"/>
</dbReference>
<dbReference type="EC" id="2.7.1.172" evidence="1"/>
<dbReference type="PANTHER" id="PTHR12149:SF8">
    <property type="entry name" value="PROTEIN-RIBULOSAMINE 3-KINASE"/>
    <property type="match status" value="1"/>
</dbReference>
<evidence type="ECO:0000313" key="4">
    <source>
        <dbReference type="EMBL" id="KAL1528572.1"/>
    </source>
</evidence>
<dbReference type="InterPro" id="IPR016477">
    <property type="entry name" value="Fructo-/Ketosamine-3-kinase"/>
</dbReference>
<organism evidence="4 5">
    <name type="scientific">Prymnesium parvum</name>
    <name type="common">Toxic golden alga</name>
    <dbReference type="NCBI Taxonomy" id="97485"/>
    <lineage>
        <taxon>Eukaryota</taxon>
        <taxon>Haptista</taxon>
        <taxon>Haptophyta</taxon>
        <taxon>Prymnesiophyceae</taxon>
        <taxon>Prymnesiales</taxon>
        <taxon>Prymnesiaceae</taxon>
        <taxon>Prymnesium</taxon>
    </lineage>
</organism>
<dbReference type="Proteomes" id="UP001515480">
    <property type="component" value="Unassembled WGS sequence"/>
</dbReference>
<dbReference type="EMBL" id="JBGBPQ010000002">
    <property type="protein sequence ID" value="KAL1528572.1"/>
    <property type="molecule type" value="Genomic_DNA"/>
</dbReference>
<sequence length="345" mass="37678">MLHLLRLTLALVPSMDVALPRALPPARTSSCASARARHDVAPTMGIMQDAEKWITDNIGPIRKSSGMGGSSWASLARYSVENSRCDLVVKASGSRNLESMFLGEGLGLRALGASGSVVVPEVFAFEDGVNGGSFLIMEYMELSGKPDPELFGRCMAEMHAAEPLVAEAKAGKFGFSVDNTIGGTPQPNAWTEATGTSAWVNFFREKRIGHQIRTARDARLRKQWDETLDATNGLEDLFQGIDVKPSVLHGDLWSGNIGAVKGKPCIFDPAVYFGHHEAEWGMSWCASLSPAFFKGYRSVIPKDDGFRARSLLYEAYHQLNHYNLFGGGYYHRAYSLLQEIPGAVE</sequence>
<feature type="signal peptide" evidence="3">
    <location>
        <begin position="1"/>
        <end position="22"/>
    </location>
</feature>
<evidence type="ECO:0000256" key="3">
    <source>
        <dbReference type="SAM" id="SignalP"/>
    </source>
</evidence>
<proteinExistence type="predicted"/>
<reference evidence="4 5" key="1">
    <citation type="journal article" date="2024" name="Science">
        <title>Giant polyketide synthase enzymes in the biosynthesis of giant marine polyether toxins.</title>
        <authorList>
            <person name="Fallon T.R."/>
            <person name="Shende V.V."/>
            <person name="Wierzbicki I.H."/>
            <person name="Pendleton A.L."/>
            <person name="Watervoot N.F."/>
            <person name="Auber R.P."/>
            <person name="Gonzalez D.J."/>
            <person name="Wisecaver J.H."/>
            <person name="Moore B.S."/>
        </authorList>
    </citation>
    <scope>NUCLEOTIDE SEQUENCE [LARGE SCALE GENOMIC DNA]</scope>
    <source>
        <strain evidence="4 5">12B1</strain>
    </source>
</reference>
<dbReference type="Gene3D" id="3.30.200.20">
    <property type="entry name" value="Phosphorylase Kinase, domain 1"/>
    <property type="match status" value="1"/>
</dbReference>
<keyword evidence="5" id="KW-1185">Reference proteome</keyword>
<gene>
    <name evidence="4" type="ORF">AB1Y20_009913</name>
</gene>
<dbReference type="SUPFAM" id="SSF56112">
    <property type="entry name" value="Protein kinase-like (PK-like)"/>
    <property type="match status" value="1"/>
</dbReference>
<comment type="catalytic activity">
    <reaction evidence="2">
        <text>N(6)-D-ribulosyl-L-lysyl-[protein] + ATP = N(6)-(3-O-phospho-D-ribulosyl)-L-lysyl-[protein] + ADP + H(+)</text>
        <dbReference type="Rhea" id="RHEA:48432"/>
        <dbReference type="Rhea" id="RHEA-COMP:12103"/>
        <dbReference type="Rhea" id="RHEA-COMP:12104"/>
        <dbReference type="ChEBI" id="CHEBI:15378"/>
        <dbReference type="ChEBI" id="CHEBI:30616"/>
        <dbReference type="ChEBI" id="CHEBI:90418"/>
        <dbReference type="ChEBI" id="CHEBI:90420"/>
        <dbReference type="ChEBI" id="CHEBI:456216"/>
        <dbReference type="EC" id="2.7.1.172"/>
    </reaction>
    <physiologicalReaction direction="left-to-right" evidence="2">
        <dbReference type="Rhea" id="RHEA:48433"/>
    </physiologicalReaction>
</comment>
<evidence type="ECO:0000256" key="1">
    <source>
        <dbReference type="ARBA" id="ARBA00011961"/>
    </source>
</evidence>
<dbReference type="GO" id="GO:0102193">
    <property type="term" value="F:protein-ribulosamine 3-kinase activity"/>
    <property type="evidence" value="ECO:0007669"/>
    <property type="project" value="UniProtKB-EC"/>
</dbReference>
<feature type="chain" id="PRO_5044217581" description="protein-ribulosamine 3-kinase" evidence="3">
    <location>
        <begin position="23"/>
        <end position="345"/>
    </location>
</feature>
<comment type="caution">
    <text evidence="4">The sequence shown here is derived from an EMBL/GenBank/DDBJ whole genome shotgun (WGS) entry which is preliminary data.</text>
</comment>
<evidence type="ECO:0000256" key="2">
    <source>
        <dbReference type="ARBA" id="ARBA00048655"/>
    </source>
</evidence>
<protein>
    <recommendedName>
        <fullName evidence="1">protein-ribulosamine 3-kinase</fullName>
        <ecNumber evidence="1">2.7.1.172</ecNumber>
    </recommendedName>
</protein>
<dbReference type="PANTHER" id="PTHR12149">
    <property type="entry name" value="FRUCTOSAMINE 3 KINASE-RELATED PROTEIN"/>
    <property type="match status" value="1"/>
</dbReference>
<dbReference type="Gene3D" id="3.90.1200.10">
    <property type="match status" value="1"/>
</dbReference>
<dbReference type="AlphaFoldDB" id="A0AB34K5X9"/>
<name>A0AB34K5X9_PRYPA</name>